<reference evidence="1" key="1">
    <citation type="submission" date="2022-09" db="EMBL/GenBank/DDBJ databases">
        <title>Culturomic study of gut microbiota in children with autism spectrum disorder.</title>
        <authorList>
            <person name="Efimov B.A."/>
            <person name="Chaplin A.V."/>
            <person name="Sokolova S.R."/>
            <person name="Pikina A.P."/>
            <person name="Korzhanova M."/>
            <person name="Belova V."/>
            <person name="Korostin D."/>
        </authorList>
    </citation>
    <scope>NUCLEOTIDE SEQUENCE</scope>
    <source>
        <strain evidence="1">ASD5510</strain>
    </source>
</reference>
<dbReference type="RefSeq" id="WP_253020886.1">
    <property type="nucleotide sequence ID" value="NZ_JAOSHN010000006.1"/>
</dbReference>
<protein>
    <submittedName>
        <fullName evidence="1">Uncharacterized protein</fullName>
    </submittedName>
</protein>
<name>A0A9J6QR46_9FIRM</name>
<evidence type="ECO:0000313" key="1">
    <source>
        <dbReference type="EMBL" id="MCU7379768.1"/>
    </source>
</evidence>
<evidence type="ECO:0000313" key="2">
    <source>
        <dbReference type="Proteomes" id="UP001065549"/>
    </source>
</evidence>
<dbReference type="EMBL" id="JAOSHN010000006">
    <property type="protein sequence ID" value="MCU7379768.1"/>
    <property type="molecule type" value="Genomic_DNA"/>
</dbReference>
<keyword evidence="2" id="KW-1185">Reference proteome</keyword>
<gene>
    <name evidence="1" type="ORF">OBO34_15590</name>
</gene>
<organism evidence="1 2">
    <name type="scientific">Hominibacterium faecale</name>
    <dbReference type="NCBI Taxonomy" id="2839743"/>
    <lineage>
        <taxon>Bacteria</taxon>
        <taxon>Bacillati</taxon>
        <taxon>Bacillota</taxon>
        <taxon>Clostridia</taxon>
        <taxon>Peptostreptococcales</taxon>
        <taxon>Anaerovoracaceae</taxon>
        <taxon>Hominibacterium</taxon>
    </lineage>
</organism>
<proteinExistence type="predicted"/>
<comment type="caution">
    <text evidence="1">The sequence shown here is derived from an EMBL/GenBank/DDBJ whole genome shotgun (WGS) entry which is preliminary data.</text>
</comment>
<sequence length="330" mass="38200">MKLKDLKKPDPGFLRVAFIGKEVIADDDSPYLIMALAEREAEGEICSDFWILGENAADSLDACVTNRDVLRYEEFSDPQVVESVQAKAGPSDLHPADPGQLLKEMTQYRCQAMRLDECEDGILILQYFLRNGCIPSNWSDKPLDQVRLFLCKADPSDRYYELCRQKDTTFSMHIVKAYNAQLAEHAFYCPYGTFDTPKVLELTDHEGEHISVRINGLYRYDPWAKVDEFFAMQEKYFSEEETVQYAWEQIINLIRCCPKGKQLLVLDWQMNSCVPRFFAKNLLDAPYCYEFQILSGLFIPSSGRRMRSVIDVVDDRYHSGLEIELFSYEK</sequence>
<accession>A0A9J6QR46</accession>
<dbReference type="AlphaFoldDB" id="A0A9J6QR46"/>
<dbReference type="Proteomes" id="UP001065549">
    <property type="component" value="Unassembled WGS sequence"/>
</dbReference>